<dbReference type="PROSITE" id="PS50125">
    <property type="entry name" value="GUANYLATE_CYCLASE_2"/>
    <property type="match status" value="1"/>
</dbReference>
<dbReference type="PROSITE" id="PS50885">
    <property type="entry name" value="HAMP"/>
    <property type="match status" value="1"/>
</dbReference>
<organism evidence="11 12">
    <name type="scientific">Aeromicrobium yanjiei</name>
    <dbReference type="NCBI Taxonomy" id="2662028"/>
    <lineage>
        <taxon>Bacteria</taxon>
        <taxon>Bacillati</taxon>
        <taxon>Actinomycetota</taxon>
        <taxon>Actinomycetes</taxon>
        <taxon>Propionibacteriales</taxon>
        <taxon>Nocardioidaceae</taxon>
        <taxon>Aeromicrobium</taxon>
    </lineage>
</organism>
<keyword evidence="6 8" id="KW-0472">Membrane</keyword>
<feature type="domain" description="Guanylate cyclase" evidence="9">
    <location>
        <begin position="420"/>
        <end position="544"/>
    </location>
</feature>
<accession>A0A5Q2MQZ1</accession>
<keyword evidence="3" id="KW-1003">Cell membrane</keyword>
<dbReference type="CDD" id="cd07302">
    <property type="entry name" value="CHD"/>
    <property type="match status" value="1"/>
</dbReference>
<dbReference type="GO" id="GO:0005886">
    <property type="term" value="C:plasma membrane"/>
    <property type="evidence" value="ECO:0007669"/>
    <property type="project" value="UniProtKB-SubCell"/>
</dbReference>
<evidence type="ECO:0000259" key="9">
    <source>
        <dbReference type="PROSITE" id="PS50125"/>
    </source>
</evidence>
<feature type="region of interest" description="Disordered" evidence="7">
    <location>
        <begin position="581"/>
        <end position="615"/>
    </location>
</feature>
<evidence type="ECO:0000256" key="1">
    <source>
        <dbReference type="ARBA" id="ARBA00004651"/>
    </source>
</evidence>
<evidence type="ECO:0000256" key="5">
    <source>
        <dbReference type="ARBA" id="ARBA00022989"/>
    </source>
</evidence>
<keyword evidence="12" id="KW-1185">Reference proteome</keyword>
<dbReference type="SUPFAM" id="SSF158472">
    <property type="entry name" value="HAMP domain-like"/>
    <property type="match status" value="1"/>
</dbReference>
<evidence type="ECO:0000256" key="8">
    <source>
        <dbReference type="SAM" id="Phobius"/>
    </source>
</evidence>
<dbReference type="PANTHER" id="PTHR43081">
    <property type="entry name" value="ADENYLATE CYCLASE, TERMINAL-DIFFERENTIATION SPECIFIC-RELATED"/>
    <property type="match status" value="1"/>
</dbReference>
<dbReference type="GO" id="GO:0004016">
    <property type="term" value="F:adenylate cyclase activity"/>
    <property type="evidence" value="ECO:0007669"/>
    <property type="project" value="UniProtKB-ARBA"/>
</dbReference>
<evidence type="ECO:0000259" key="10">
    <source>
        <dbReference type="PROSITE" id="PS50885"/>
    </source>
</evidence>
<dbReference type="Gene3D" id="3.30.70.1230">
    <property type="entry name" value="Nucleotide cyclase"/>
    <property type="match status" value="1"/>
</dbReference>
<comment type="subcellular location">
    <subcellularLocation>
        <location evidence="1">Cell membrane</location>
        <topology evidence="1">Multi-pass membrane protein</topology>
    </subcellularLocation>
</comment>
<dbReference type="AlphaFoldDB" id="A0A5Q2MQZ1"/>
<dbReference type="SMART" id="SM00304">
    <property type="entry name" value="HAMP"/>
    <property type="match status" value="1"/>
</dbReference>
<feature type="domain" description="HAMP" evidence="10">
    <location>
        <begin position="336"/>
        <end position="388"/>
    </location>
</feature>
<feature type="transmembrane region" description="Helical" evidence="8">
    <location>
        <begin position="229"/>
        <end position="250"/>
    </location>
</feature>
<dbReference type="GO" id="GO:0006171">
    <property type="term" value="P:cAMP biosynthetic process"/>
    <property type="evidence" value="ECO:0007669"/>
    <property type="project" value="TreeGrafter"/>
</dbReference>
<dbReference type="Pfam" id="PF00211">
    <property type="entry name" value="Guanylate_cyc"/>
    <property type="match status" value="1"/>
</dbReference>
<feature type="transmembrane region" description="Helical" evidence="8">
    <location>
        <begin position="112"/>
        <end position="136"/>
    </location>
</feature>
<feature type="transmembrane region" description="Helical" evidence="8">
    <location>
        <begin position="201"/>
        <end position="223"/>
    </location>
</feature>
<dbReference type="Pfam" id="PF00672">
    <property type="entry name" value="HAMP"/>
    <property type="match status" value="1"/>
</dbReference>
<evidence type="ECO:0000313" key="12">
    <source>
        <dbReference type="Proteomes" id="UP000392064"/>
    </source>
</evidence>
<dbReference type="EMBL" id="CP045737">
    <property type="protein sequence ID" value="QGG43315.1"/>
    <property type="molecule type" value="Genomic_DNA"/>
</dbReference>
<evidence type="ECO:0000256" key="4">
    <source>
        <dbReference type="ARBA" id="ARBA00022692"/>
    </source>
</evidence>
<dbReference type="Gene3D" id="6.10.340.10">
    <property type="match status" value="1"/>
</dbReference>
<dbReference type="InterPro" id="IPR050697">
    <property type="entry name" value="Adenylyl/Guanylyl_Cyclase_3/4"/>
</dbReference>
<proteinExistence type="inferred from homology"/>
<dbReference type="InterPro" id="IPR029787">
    <property type="entry name" value="Nucleotide_cyclase"/>
</dbReference>
<name>A0A5Q2MQZ1_9ACTN</name>
<dbReference type="SMART" id="SM00044">
    <property type="entry name" value="CYCc"/>
    <property type="match status" value="1"/>
</dbReference>
<dbReference type="CDD" id="cd06225">
    <property type="entry name" value="HAMP"/>
    <property type="match status" value="1"/>
</dbReference>
<dbReference type="KEGG" id="aef:GEV26_15255"/>
<evidence type="ECO:0000313" key="11">
    <source>
        <dbReference type="EMBL" id="QGG43315.1"/>
    </source>
</evidence>
<feature type="transmembrane region" description="Helical" evidence="8">
    <location>
        <begin position="280"/>
        <end position="300"/>
    </location>
</feature>
<evidence type="ECO:0000256" key="3">
    <source>
        <dbReference type="ARBA" id="ARBA00022475"/>
    </source>
</evidence>
<comment type="similarity">
    <text evidence="2">Belongs to the adenylyl cyclase class-3 family.</text>
</comment>
<sequence length="615" mass="65104">MYAESAGVDSMMIDQPDGMLTCVPTVAMRVIASLSKSVTRVRRSTTSGSALGLRSMGVPFVAARRAVRCRMLCHTVTAVTATLCGVSERWSIDRLLGPPDQPAGRLRVRVQLLLTTLLILTNVIGAAIVFGLTFLITPGGGPDASYLAALAIAVPVYVATAVVVGATLITVGALRALRWVREDDVPTPQERRTALRMPWRMTLIQLGLWFCASVVFTVIALVMQPEAALSALFAVGIAGVVVSAIAYLITEFVLRPVAARALAGRAAHDELGVGVERKMVVFWCLGTASPVLGLVVASVIALTRDDIDIDRLAYVILGLAAVVLVFGLLVTVLNARSIVAPIESVQAALSRVGDGDLDVEIRVDDGTELGLLQSGFNEMVHGLREREQIRDLFGRHVGHAVARAATTGRVELGGETRIVSVLMIDLVGSTSYATNRPPAEVVDMLNRFFAIIVEEVDRRDGLVNKFMGDAVLAIFGAPADLPDHATAALEAARVIAGRIAREMPEIGAGIGVSTGQVVAGNVGARSRFEYTVIGDAVNSAARLEELAKDVDGGVLAAAASREAAGPAEQEHWTEHDRIVLRGRAEPTSTVRLADPVSAADSPYAAKQQRASEPVE</sequence>
<reference evidence="11 12" key="1">
    <citation type="submission" date="2019-11" db="EMBL/GenBank/DDBJ databases">
        <authorList>
            <person name="Li J."/>
        </authorList>
    </citation>
    <scope>NUCLEOTIDE SEQUENCE [LARGE SCALE GENOMIC DNA]</scope>
    <source>
        <strain evidence="11 12">MF47</strain>
    </source>
</reference>
<dbReference type="PANTHER" id="PTHR43081:SF17">
    <property type="entry name" value="BLL5647 PROTEIN"/>
    <property type="match status" value="1"/>
</dbReference>
<evidence type="ECO:0000256" key="6">
    <source>
        <dbReference type="ARBA" id="ARBA00023136"/>
    </source>
</evidence>
<dbReference type="Proteomes" id="UP000392064">
    <property type="component" value="Chromosome"/>
</dbReference>
<dbReference type="SUPFAM" id="SSF55073">
    <property type="entry name" value="Nucleotide cyclase"/>
    <property type="match status" value="1"/>
</dbReference>
<protein>
    <submittedName>
        <fullName evidence="11">HAMP domain-containing protein</fullName>
    </submittedName>
</protein>
<feature type="transmembrane region" description="Helical" evidence="8">
    <location>
        <begin position="148"/>
        <end position="171"/>
    </location>
</feature>
<keyword evidence="5 8" id="KW-1133">Transmembrane helix</keyword>
<keyword evidence="4 8" id="KW-0812">Transmembrane</keyword>
<gene>
    <name evidence="11" type="ORF">GEV26_15255</name>
</gene>
<dbReference type="GO" id="GO:0035556">
    <property type="term" value="P:intracellular signal transduction"/>
    <property type="evidence" value="ECO:0007669"/>
    <property type="project" value="InterPro"/>
</dbReference>
<evidence type="ECO:0000256" key="2">
    <source>
        <dbReference type="ARBA" id="ARBA00005381"/>
    </source>
</evidence>
<feature type="transmembrane region" description="Helical" evidence="8">
    <location>
        <begin position="312"/>
        <end position="333"/>
    </location>
</feature>
<dbReference type="InterPro" id="IPR001054">
    <property type="entry name" value="A/G_cyclase"/>
</dbReference>
<dbReference type="InterPro" id="IPR003660">
    <property type="entry name" value="HAMP_dom"/>
</dbReference>
<evidence type="ECO:0000256" key="7">
    <source>
        <dbReference type="SAM" id="MobiDB-lite"/>
    </source>
</evidence>